<keyword evidence="7 8" id="KW-0472">Membrane</keyword>
<name>A0A267MLA4_9FIRM</name>
<gene>
    <name evidence="9" type="ORF">CCE28_06980</name>
</gene>
<feature type="transmembrane region" description="Helical" evidence="8">
    <location>
        <begin position="357"/>
        <end position="378"/>
    </location>
</feature>
<dbReference type="GO" id="GO:0005283">
    <property type="term" value="F:amino acid:sodium symporter activity"/>
    <property type="evidence" value="ECO:0007669"/>
    <property type="project" value="InterPro"/>
</dbReference>
<comment type="subcellular location">
    <subcellularLocation>
        <location evidence="1">Cell membrane</location>
        <topology evidence="1">Multi-pass membrane protein</topology>
    </subcellularLocation>
</comment>
<evidence type="ECO:0000313" key="9">
    <source>
        <dbReference type="EMBL" id="PAB60192.1"/>
    </source>
</evidence>
<accession>A0A267MLA4</accession>
<proteinExistence type="inferred from homology"/>
<feature type="transmembrane region" description="Helical" evidence="8">
    <location>
        <begin position="153"/>
        <end position="170"/>
    </location>
</feature>
<keyword evidence="6 8" id="KW-1133">Transmembrane helix</keyword>
<dbReference type="GO" id="GO:0005886">
    <property type="term" value="C:plasma membrane"/>
    <property type="evidence" value="ECO:0007669"/>
    <property type="project" value="UniProtKB-SubCell"/>
</dbReference>
<keyword evidence="10" id="KW-1185">Reference proteome</keyword>
<dbReference type="OrthoDB" id="7056422at2"/>
<feature type="transmembrane region" description="Helical" evidence="8">
    <location>
        <begin position="224"/>
        <end position="240"/>
    </location>
</feature>
<evidence type="ECO:0000256" key="3">
    <source>
        <dbReference type="ARBA" id="ARBA00022448"/>
    </source>
</evidence>
<dbReference type="PANTHER" id="PTHR30330">
    <property type="entry name" value="AGSS FAMILY TRANSPORTER, SODIUM-ALANINE"/>
    <property type="match status" value="1"/>
</dbReference>
<evidence type="ECO:0000256" key="2">
    <source>
        <dbReference type="ARBA" id="ARBA00009261"/>
    </source>
</evidence>
<keyword evidence="4" id="KW-1003">Cell membrane</keyword>
<keyword evidence="3" id="KW-0813">Transport</keyword>
<protein>
    <submittedName>
        <fullName evidence="9">Sodium:alanine symporter family protein</fullName>
    </submittedName>
</protein>
<comment type="caution">
    <text evidence="9">The sequence shown here is derived from an EMBL/GenBank/DDBJ whole genome shotgun (WGS) entry which is preliminary data.</text>
</comment>
<dbReference type="Pfam" id="PF01235">
    <property type="entry name" value="Na_Ala_symp"/>
    <property type="match status" value="1"/>
</dbReference>
<organism evidence="9 10">
    <name type="scientific">Anaeromicrobium sediminis</name>
    <dbReference type="NCBI Taxonomy" id="1478221"/>
    <lineage>
        <taxon>Bacteria</taxon>
        <taxon>Bacillati</taxon>
        <taxon>Bacillota</taxon>
        <taxon>Clostridia</taxon>
        <taxon>Peptostreptococcales</taxon>
        <taxon>Thermotaleaceae</taxon>
        <taxon>Anaeromicrobium</taxon>
    </lineage>
</organism>
<dbReference type="PANTHER" id="PTHR30330:SF7">
    <property type="entry name" value="SODIUM_PROTON-DEPENDENT ALANINE CARRIER PROTEIN YRBD-RELATED"/>
    <property type="match status" value="1"/>
</dbReference>
<evidence type="ECO:0000256" key="8">
    <source>
        <dbReference type="SAM" id="Phobius"/>
    </source>
</evidence>
<dbReference type="AlphaFoldDB" id="A0A267MLA4"/>
<evidence type="ECO:0000256" key="1">
    <source>
        <dbReference type="ARBA" id="ARBA00004651"/>
    </source>
</evidence>
<feature type="transmembrane region" description="Helical" evidence="8">
    <location>
        <begin position="177"/>
        <end position="204"/>
    </location>
</feature>
<evidence type="ECO:0000256" key="6">
    <source>
        <dbReference type="ARBA" id="ARBA00022989"/>
    </source>
</evidence>
<evidence type="ECO:0000256" key="5">
    <source>
        <dbReference type="ARBA" id="ARBA00022692"/>
    </source>
</evidence>
<evidence type="ECO:0000256" key="7">
    <source>
        <dbReference type="ARBA" id="ARBA00023136"/>
    </source>
</evidence>
<dbReference type="Proteomes" id="UP000216024">
    <property type="component" value="Unassembled WGS sequence"/>
</dbReference>
<feature type="transmembrane region" description="Helical" evidence="8">
    <location>
        <begin position="321"/>
        <end position="345"/>
    </location>
</feature>
<feature type="transmembrane region" description="Helical" evidence="8">
    <location>
        <begin position="265"/>
        <end position="287"/>
    </location>
</feature>
<keyword evidence="5 8" id="KW-0812">Transmembrane</keyword>
<feature type="transmembrane region" description="Helical" evidence="8">
    <location>
        <begin position="67"/>
        <end position="89"/>
    </location>
</feature>
<feature type="transmembrane region" description="Helical" evidence="8">
    <location>
        <begin position="384"/>
        <end position="402"/>
    </location>
</feature>
<feature type="transmembrane region" description="Helical" evidence="8">
    <location>
        <begin position="110"/>
        <end position="133"/>
    </location>
</feature>
<comment type="similarity">
    <text evidence="2">Belongs to the alanine or glycine:cation symporter (AGCS) (TC 2.A.25) family.</text>
</comment>
<evidence type="ECO:0000256" key="4">
    <source>
        <dbReference type="ARBA" id="ARBA00022475"/>
    </source>
</evidence>
<sequence length="418" mass="46952">MVGGVITYRTVTLLNSVSKRDKTKWKFSKIKSSLSISLSSKVGTGAIIGVLTAMWKISNSGMRGESIVLWVIIGMFFLVPITYSEVLFCQITMKTPRDFIDYNINKKAGFVYMISLVTLYSFGFVGFQLTGIQSVVKIFFRQNFNYEFTQSGLLFYIIIPLILAVTIIVITKNYKIFINALGSMVSLIILFYSVFFISFVLLTIEFIPQYISLIWEDFMNLKSAFVGIPIGLIIGFQRIIQISETSLGTSALASSDAENSPRREALLQTISTIITIFIAVVITSYVFTYGRYNVPNINLSENGFERIVGYLFSVASVTGNLGLGIVIIFFILSGLTTVLGSFHFLNRTMHIGENEKIIFYISLITLSGVLSISNFDIIFDAADLLMFIVGSINLMAMFIFVIKNINKFKRREWRNTNG</sequence>
<reference evidence="9 10" key="1">
    <citation type="submission" date="2017-06" db="EMBL/GenBank/DDBJ databases">
        <title>Draft genome sequence of anaerobic fermentative bacterium Anaeromicrobium sediminis DY2726D isolated from West Pacific Ocean sediments.</title>
        <authorList>
            <person name="Zeng X."/>
        </authorList>
    </citation>
    <scope>NUCLEOTIDE SEQUENCE [LARGE SCALE GENOMIC DNA]</scope>
    <source>
        <strain evidence="9 10">DY2726D</strain>
    </source>
</reference>
<dbReference type="EMBL" id="NIBG01000004">
    <property type="protein sequence ID" value="PAB60192.1"/>
    <property type="molecule type" value="Genomic_DNA"/>
</dbReference>
<feature type="transmembrane region" description="Helical" evidence="8">
    <location>
        <begin position="34"/>
        <end position="55"/>
    </location>
</feature>
<evidence type="ECO:0000313" key="10">
    <source>
        <dbReference type="Proteomes" id="UP000216024"/>
    </source>
</evidence>
<dbReference type="InterPro" id="IPR001463">
    <property type="entry name" value="Na/Ala_symport"/>
</dbReference>